<evidence type="ECO:0000256" key="3">
    <source>
        <dbReference type="ARBA" id="ARBA00008346"/>
    </source>
</evidence>
<evidence type="ECO:0000256" key="6">
    <source>
        <dbReference type="ARBA" id="ARBA00022490"/>
    </source>
</evidence>
<dbReference type="EMBL" id="LC228422">
    <property type="protein sequence ID" value="BAZ95845.1"/>
    <property type="molecule type" value="mRNA"/>
</dbReference>
<evidence type="ECO:0000313" key="14">
    <source>
        <dbReference type="EMBL" id="BAZ95845.1"/>
    </source>
</evidence>
<dbReference type="FunFam" id="1.20.1440.90:FF:000001">
    <property type="entry name" value="Phosphoenolpyruvate carboxylase 1"/>
    <property type="match status" value="1"/>
</dbReference>
<dbReference type="GO" id="GO:0048366">
    <property type="term" value="P:leaf development"/>
    <property type="evidence" value="ECO:0007669"/>
    <property type="project" value="TreeGrafter"/>
</dbReference>
<feature type="active site" evidence="13">
    <location>
        <position position="592"/>
    </location>
</feature>
<comment type="catalytic activity">
    <reaction evidence="11">
        <text>oxaloacetate + phosphate = phosphoenolpyruvate + hydrogencarbonate</text>
        <dbReference type="Rhea" id="RHEA:28370"/>
        <dbReference type="ChEBI" id="CHEBI:16452"/>
        <dbReference type="ChEBI" id="CHEBI:17544"/>
        <dbReference type="ChEBI" id="CHEBI:43474"/>
        <dbReference type="ChEBI" id="CHEBI:58702"/>
        <dbReference type="EC" id="4.1.1.31"/>
    </reaction>
</comment>
<evidence type="ECO:0000256" key="4">
    <source>
        <dbReference type="ARBA" id="ARBA00011881"/>
    </source>
</evidence>
<dbReference type="GO" id="GO:0009507">
    <property type="term" value="C:chloroplast"/>
    <property type="evidence" value="ECO:0007669"/>
    <property type="project" value="TreeGrafter"/>
</dbReference>
<comment type="subunit">
    <text evidence="4">Homotetramer.</text>
</comment>
<dbReference type="GO" id="GO:0048046">
    <property type="term" value="C:apoplast"/>
    <property type="evidence" value="ECO:0007669"/>
    <property type="project" value="TreeGrafter"/>
</dbReference>
<dbReference type="InterPro" id="IPR033129">
    <property type="entry name" value="PEPCASE_His_AS"/>
</dbReference>
<dbReference type="GO" id="GO:0006099">
    <property type="term" value="P:tricarboxylic acid cycle"/>
    <property type="evidence" value="ECO:0007669"/>
    <property type="project" value="InterPro"/>
</dbReference>
<dbReference type="Gene3D" id="1.20.1440.90">
    <property type="entry name" value="Phosphoenolpyruvate/pyruvate domain"/>
    <property type="match status" value="1"/>
</dbReference>
<dbReference type="GO" id="GO:0015977">
    <property type="term" value="P:carbon fixation"/>
    <property type="evidence" value="ECO:0007669"/>
    <property type="project" value="UniProtKB-KW"/>
</dbReference>
<dbReference type="SUPFAM" id="SSF51621">
    <property type="entry name" value="Phosphoenolpyruvate/pyruvate domain"/>
    <property type="match status" value="1"/>
</dbReference>
<comment type="subcellular location">
    <subcellularLocation>
        <location evidence="2">Cytoplasm</location>
    </subcellularLocation>
</comment>
<evidence type="ECO:0000256" key="13">
    <source>
        <dbReference type="PROSITE-ProRule" id="PRU10112"/>
    </source>
</evidence>
<keyword evidence="7" id="KW-0597">Phosphoprotein</keyword>
<organism evidence="14">
    <name type="scientific">Flaveria bidentis</name>
    <name type="common">Coastal plain yellowtops</name>
    <name type="synonym">Ethulia bidentis</name>
    <dbReference type="NCBI Taxonomy" id="4224"/>
    <lineage>
        <taxon>Eukaryota</taxon>
        <taxon>Viridiplantae</taxon>
        <taxon>Streptophyta</taxon>
        <taxon>Embryophyta</taxon>
        <taxon>Tracheophyta</taxon>
        <taxon>Spermatophyta</taxon>
        <taxon>Magnoliopsida</taxon>
        <taxon>eudicotyledons</taxon>
        <taxon>Gunneridae</taxon>
        <taxon>Pentapetalae</taxon>
        <taxon>asterids</taxon>
        <taxon>campanulids</taxon>
        <taxon>Asterales</taxon>
        <taxon>Asteraceae</taxon>
        <taxon>Asteroideae</taxon>
        <taxon>Heliantheae alliance</taxon>
        <taxon>Tageteae</taxon>
        <taxon>Flaveria</taxon>
    </lineage>
</organism>
<dbReference type="Pfam" id="PF00311">
    <property type="entry name" value="PEPcase"/>
    <property type="match status" value="1"/>
</dbReference>
<dbReference type="PANTHER" id="PTHR30523:SF33">
    <property type="entry name" value="PHOSPHOENOLPYRUVATE CARBOXYLASE 3"/>
    <property type="match status" value="1"/>
</dbReference>
<dbReference type="PANTHER" id="PTHR30523">
    <property type="entry name" value="PHOSPHOENOLPYRUVATE CARBOXYLASE"/>
    <property type="match status" value="1"/>
</dbReference>
<evidence type="ECO:0000256" key="8">
    <source>
        <dbReference type="ARBA" id="ARBA00022842"/>
    </source>
</evidence>
<dbReference type="InterPro" id="IPR015813">
    <property type="entry name" value="Pyrv/PenolPyrv_kinase-like_dom"/>
</dbReference>
<name>A0A218PG14_FLABI</name>
<evidence type="ECO:0000256" key="10">
    <source>
        <dbReference type="ARBA" id="ARBA00023300"/>
    </source>
</evidence>
<keyword evidence="6" id="KW-0963">Cytoplasm</keyword>
<dbReference type="PROSITE" id="PS00781">
    <property type="entry name" value="PEPCASE_1"/>
    <property type="match status" value="1"/>
</dbReference>
<evidence type="ECO:0000256" key="12">
    <source>
        <dbReference type="PROSITE-ProRule" id="PRU10111"/>
    </source>
</evidence>
<dbReference type="PRINTS" id="PR00150">
    <property type="entry name" value="PEPCARBXLASE"/>
</dbReference>
<evidence type="ECO:0000256" key="9">
    <source>
        <dbReference type="ARBA" id="ARBA00023239"/>
    </source>
</evidence>
<dbReference type="AlphaFoldDB" id="A0A218PG14"/>
<dbReference type="InterPro" id="IPR021135">
    <property type="entry name" value="PEP_COase"/>
</dbReference>
<keyword evidence="8" id="KW-0460">Magnesium</keyword>
<keyword evidence="9" id="KW-0456">Lyase</keyword>
<proteinExistence type="evidence at transcript level"/>
<gene>
    <name evidence="14" type="primary">ppcE</name>
</gene>
<evidence type="ECO:0000256" key="2">
    <source>
        <dbReference type="ARBA" id="ARBA00004496"/>
    </source>
</evidence>
<dbReference type="GO" id="GO:0008964">
    <property type="term" value="F:phosphoenolpyruvate carboxylase activity"/>
    <property type="evidence" value="ECO:0007669"/>
    <property type="project" value="UniProtKB-EC"/>
</dbReference>
<dbReference type="NCBIfam" id="NF000584">
    <property type="entry name" value="PRK00009.1"/>
    <property type="match status" value="1"/>
</dbReference>
<reference evidence="14" key="1">
    <citation type="submission" date="2017-03" db="EMBL/GenBank/DDBJ databases">
        <title>Gain of cell-specific distribution of C4 cycle enzymes during evolution from C3-C4 to C4 photosynthesis in Flaveria.</title>
        <authorList>
            <person name="Taniguchi Y.Y."/>
            <person name="Kishizaki R."/>
            <person name="Yokota A."/>
            <person name="Kinoshita Y."/>
            <person name="Gowik U."/>
            <person name="Westhoff P."/>
            <person name="Munekage Y.N."/>
        </authorList>
    </citation>
    <scope>NUCLEOTIDE SEQUENCE</scope>
</reference>
<dbReference type="InterPro" id="IPR022805">
    <property type="entry name" value="PEP_COase_bac/pln-type"/>
</dbReference>
<evidence type="ECO:0000256" key="1">
    <source>
        <dbReference type="ARBA" id="ARBA00001946"/>
    </source>
</evidence>
<dbReference type="InterPro" id="IPR018129">
    <property type="entry name" value="PEP_COase_Lys_AS"/>
</dbReference>
<keyword evidence="14" id="KW-0670">Pyruvate</keyword>
<evidence type="ECO:0000256" key="11">
    <source>
        <dbReference type="ARBA" id="ARBA00048995"/>
    </source>
</evidence>
<dbReference type="GO" id="GO:0005829">
    <property type="term" value="C:cytosol"/>
    <property type="evidence" value="ECO:0007669"/>
    <property type="project" value="TreeGrafter"/>
</dbReference>
<keyword evidence="10" id="KW-0120">Carbon dioxide fixation</keyword>
<protein>
    <recommendedName>
        <fullName evidence="5">phosphoenolpyruvate carboxylase</fullName>
        <ecNumber evidence="5">4.1.1.31</ecNumber>
    </recommendedName>
</protein>
<evidence type="ECO:0000256" key="7">
    <source>
        <dbReference type="ARBA" id="ARBA00022553"/>
    </source>
</evidence>
<comment type="cofactor">
    <cofactor evidence="1">
        <name>Mg(2+)</name>
        <dbReference type="ChEBI" id="CHEBI:18420"/>
    </cofactor>
</comment>
<dbReference type="HAMAP" id="MF_00595">
    <property type="entry name" value="PEPcase_type1"/>
    <property type="match status" value="1"/>
</dbReference>
<dbReference type="EC" id="4.1.1.31" evidence="5"/>
<comment type="similarity">
    <text evidence="3">Belongs to the PEPCase type 1 family.</text>
</comment>
<sequence length="957" mass="109188">MASIDAQLRLLAPAKVSDDDKLVEYDALLLDRFLDILQDLHGEDIRQTVQNCYELAAEYESSMDPTKLDELGRVLTSLDAGDSIVMAKSFSQMLNLANLAEEVQIAYRQRTKFKRGDLADEASAPTESNIEETFSRLIGQLKKSPQEVFESLKNQTVDIVLTAHPTQSIRRSLLQKHGRIRNGLAQLYSKDITPSDRQELDESLQREIQAAFHTDEIRRTAPTPQDEMRAGMSYFHETIWKGVPKFLRRVDTALKNIGNNERVPYNAPLIRFSSWMGGDRDGNPRVTPEVTRDVCLLARMMAANLYFSQIEDLMFELSMWRCNDELRARADELHRTSKGDVKHYIEFWKQIPPNEPYRVILGDVRDKLYHTRERARQLLANGVSDVPEDMTFTTVEQFLEPLELCYRSLCACGDRPIADGSLLDFLRQVSTFGLSLVRLDIRQESDRHTDVIDSITKYLEIGSYRSWSEDQRQEWLLAQLKDKRPLFGPDLPKTEEMSDVLDTFRVISELPSDNFGAYIISMATSPSDVLAVELLQRECHVKNPLRVVPLFEKLADLKAAPAAMARLFSIDWYKNRINGKHEVMIGYSDSGKDAGRFSAAWQLYKAQEELMLTAKQFGVKLTMFHGRGGSVGRGGGPTHLAILSQPPGTIHGSLRVTVQGEVIEQSFGEEHLCFRTLQRFTAATLEHGMHPPISPKPEWRALMDELAVIATDEYRSIVFQEPRFVEYFRLATPELEYGRMNIGSRPSKRKPSGGIESLRAIPWIFSWTQTRFHLPVWLGFGAAFKHAIEKDSKNLEMMRAMYNEWPFFRVTIDLVEMVFAKGNPRIAALYDKLLVSVDLLPFGQQLRANYEETKNLLLKIAGHKHLLEEYPYLKQRLRLRDPYITTLNVLQAYTLKRIRDPTYDVKVRPHLSKDVMESTKPAAELVKLNPTSDYGPGLEDTLILTMKGIAAGMQNTG</sequence>
<evidence type="ECO:0000256" key="5">
    <source>
        <dbReference type="ARBA" id="ARBA00012305"/>
    </source>
</evidence>
<dbReference type="PROSITE" id="PS00393">
    <property type="entry name" value="PEPCASE_2"/>
    <property type="match status" value="1"/>
</dbReference>
<feature type="active site" evidence="12">
    <location>
        <position position="164"/>
    </location>
</feature>
<accession>A0A218PG14</accession>